<comment type="caution">
    <text evidence="2">The sequence shown here is derived from an EMBL/GenBank/DDBJ whole genome shotgun (WGS) entry which is preliminary data.</text>
</comment>
<feature type="region of interest" description="Disordered" evidence="1">
    <location>
        <begin position="325"/>
        <end position="359"/>
    </location>
</feature>
<reference evidence="2 3" key="1">
    <citation type="submission" date="2019-10" db="EMBL/GenBank/DDBJ databases">
        <authorList>
            <person name="Palmer J.M."/>
        </authorList>
    </citation>
    <scope>NUCLEOTIDE SEQUENCE [LARGE SCALE GENOMIC DNA]</scope>
    <source>
        <strain evidence="2 3">TWF696</strain>
    </source>
</reference>
<evidence type="ECO:0000313" key="2">
    <source>
        <dbReference type="EMBL" id="KAK6359262.1"/>
    </source>
</evidence>
<protein>
    <submittedName>
        <fullName evidence="2">Uncharacterized protein</fullName>
    </submittedName>
</protein>
<feature type="compositionally biased region" description="Polar residues" evidence="1">
    <location>
        <begin position="227"/>
        <end position="240"/>
    </location>
</feature>
<keyword evidence="3" id="KW-1185">Reference proteome</keyword>
<gene>
    <name evidence="2" type="ORF">TWF696_000425</name>
</gene>
<dbReference type="Proteomes" id="UP001375240">
    <property type="component" value="Unassembled WGS sequence"/>
</dbReference>
<feature type="region of interest" description="Disordered" evidence="1">
    <location>
        <begin position="73"/>
        <end position="281"/>
    </location>
</feature>
<feature type="compositionally biased region" description="Polar residues" evidence="1">
    <location>
        <begin position="247"/>
        <end position="259"/>
    </location>
</feature>
<proteinExistence type="predicted"/>
<organism evidence="2 3">
    <name type="scientific">Orbilia brochopaga</name>
    <dbReference type="NCBI Taxonomy" id="3140254"/>
    <lineage>
        <taxon>Eukaryota</taxon>
        <taxon>Fungi</taxon>
        <taxon>Dikarya</taxon>
        <taxon>Ascomycota</taxon>
        <taxon>Pezizomycotina</taxon>
        <taxon>Orbiliomycetes</taxon>
        <taxon>Orbiliales</taxon>
        <taxon>Orbiliaceae</taxon>
        <taxon>Orbilia</taxon>
    </lineage>
</organism>
<feature type="compositionally biased region" description="Low complexity" evidence="1">
    <location>
        <begin position="332"/>
        <end position="342"/>
    </location>
</feature>
<name>A0AAV9VB95_9PEZI</name>
<feature type="compositionally biased region" description="Polar residues" evidence="1">
    <location>
        <begin position="102"/>
        <end position="115"/>
    </location>
</feature>
<feature type="compositionally biased region" description="Low complexity" evidence="1">
    <location>
        <begin position="75"/>
        <end position="89"/>
    </location>
</feature>
<feature type="compositionally biased region" description="Acidic residues" evidence="1">
    <location>
        <begin position="138"/>
        <end position="148"/>
    </location>
</feature>
<evidence type="ECO:0000313" key="3">
    <source>
        <dbReference type="Proteomes" id="UP001375240"/>
    </source>
</evidence>
<evidence type="ECO:0000256" key="1">
    <source>
        <dbReference type="SAM" id="MobiDB-lite"/>
    </source>
</evidence>
<dbReference type="EMBL" id="JAVHNQ010000001">
    <property type="protein sequence ID" value="KAK6359262.1"/>
    <property type="molecule type" value="Genomic_DNA"/>
</dbReference>
<feature type="compositionally biased region" description="Basic and acidic residues" evidence="1">
    <location>
        <begin position="123"/>
        <end position="137"/>
    </location>
</feature>
<sequence length="512" mass="55577">MDDLVSGANLTLVGMALRAQKPGQPFSSAAIETLQKHFPGMSPAVLVERANNLQKARDLITVQKYGNVITMKPASDTLSDSSRTSRVSTPKVAVSPPRKSDSSPTWSLPQASPDDQNVPPKVRPSDLDGLIIDHTDSDCSDSEDDADSPEATPLPICMPRKRPHTGKPEILTPMRGIPSTRAMASPQTVIKRESSPKKRTATKSKTPATVVPFVDPSSTTEPDSSSMRSPDNSPIKSLLTNRAARLRTQSNLKKISSYESPRPGLNFDMSTPKSPVAPRPVPRIDEEDELRAIEAYLRALNRPLSPDGNEKILTDQQYRDINDEIETEETESSLTSSDYQSSSKDDQKSADLGSSSPMIFPMDEDIQLQAESDPSDEEATQSGICADTTLHRHPSIDCIPQTGYTTLLFDSGGSERSDTQSGVNFDATMESPLLPKHTVTFSPRAKVTGDLDSPTKPIDVPHGNKVGLITESGEFTLHFSGDIVINLQITDTGRIRVQEQEIDASQASFLSA</sequence>
<dbReference type="AlphaFoldDB" id="A0AAV9VB95"/>
<feature type="compositionally biased region" description="Low complexity" evidence="1">
    <location>
        <begin position="215"/>
        <end position="226"/>
    </location>
</feature>
<accession>A0AAV9VB95</accession>